<dbReference type="Pfam" id="PF05728">
    <property type="entry name" value="UPF0227"/>
    <property type="match status" value="1"/>
</dbReference>
<evidence type="ECO:0000313" key="2">
    <source>
        <dbReference type="Proteomes" id="UP001159257"/>
    </source>
</evidence>
<dbReference type="PANTHER" id="PTHR35602:SF3">
    <property type="entry name" value="ESTERASE YQIA"/>
    <property type="match status" value="1"/>
</dbReference>
<evidence type="ECO:0000313" key="1">
    <source>
        <dbReference type="EMBL" id="SMR74662.1"/>
    </source>
</evidence>
<organism evidence="1 2">
    <name type="scientific">Marinobacterium sediminicola</name>
    <dbReference type="NCBI Taxonomy" id="518898"/>
    <lineage>
        <taxon>Bacteria</taxon>
        <taxon>Pseudomonadati</taxon>
        <taxon>Pseudomonadota</taxon>
        <taxon>Gammaproteobacteria</taxon>
        <taxon>Oceanospirillales</taxon>
        <taxon>Oceanospirillaceae</taxon>
        <taxon>Marinobacterium</taxon>
    </lineage>
</organism>
<name>A0ABY1S0E8_9GAMM</name>
<dbReference type="Proteomes" id="UP001159257">
    <property type="component" value="Unassembled WGS sequence"/>
</dbReference>
<dbReference type="Gene3D" id="3.40.50.1820">
    <property type="entry name" value="alpha/beta hydrolase"/>
    <property type="match status" value="1"/>
</dbReference>
<evidence type="ECO:0008006" key="3">
    <source>
        <dbReference type="Google" id="ProtNLM"/>
    </source>
</evidence>
<sequence>MSESLIIYVHGFNSSPQSWKARQLQAHMDALGLGHRLKVPKLSHWPEEAIRQLQAEIEAADGPVTLVGSSLGGYYSHWLVEQIPGVRAVMVNPAVYPYRLLEAWLGDNTNLYTDEHYELTPEHLAQLKALACPLQADPSRYLLLVQTADETLDYREAVEHYAACAQFVQPGGSHGFEQFEALIPAVLAFAEGRIDLPEPTPLPAVSL</sequence>
<dbReference type="InterPro" id="IPR029058">
    <property type="entry name" value="AB_hydrolase_fold"/>
</dbReference>
<proteinExistence type="predicted"/>
<gene>
    <name evidence="1" type="ORF">SAMN04487964_107126</name>
</gene>
<dbReference type="PANTHER" id="PTHR35602">
    <property type="entry name" value="ESTERASE YQIA-RELATED"/>
    <property type="match status" value="1"/>
</dbReference>
<comment type="caution">
    <text evidence="1">The sequence shown here is derived from an EMBL/GenBank/DDBJ whole genome shotgun (WGS) entry which is preliminary data.</text>
</comment>
<keyword evidence="2" id="KW-1185">Reference proteome</keyword>
<dbReference type="InterPro" id="IPR008886">
    <property type="entry name" value="UPF0227/Esterase_YqiA"/>
</dbReference>
<dbReference type="SUPFAM" id="SSF53474">
    <property type="entry name" value="alpha/beta-Hydrolases"/>
    <property type="match status" value="1"/>
</dbReference>
<accession>A0ABY1S0E8</accession>
<protein>
    <recommendedName>
        <fullName evidence="3">Esterase</fullName>
    </recommendedName>
</protein>
<dbReference type="EMBL" id="FXWV01000007">
    <property type="protein sequence ID" value="SMR74662.1"/>
    <property type="molecule type" value="Genomic_DNA"/>
</dbReference>
<dbReference type="RefSeq" id="WP_239041192.1">
    <property type="nucleotide sequence ID" value="NZ_BAAAEY010000007.1"/>
</dbReference>
<reference evidence="1 2" key="1">
    <citation type="submission" date="2017-05" db="EMBL/GenBank/DDBJ databases">
        <authorList>
            <person name="Varghese N."/>
            <person name="Submissions S."/>
        </authorList>
    </citation>
    <scope>NUCLEOTIDE SEQUENCE [LARGE SCALE GENOMIC DNA]</scope>
    <source>
        <strain evidence="1 2">CGMCC 1.7287</strain>
    </source>
</reference>